<gene>
    <name evidence="2" type="ORF">ABH992_005417</name>
</gene>
<dbReference type="EMBL" id="JBGBZN010000002">
    <property type="protein sequence ID" value="MEY9473018.1"/>
    <property type="molecule type" value="Genomic_DNA"/>
</dbReference>
<accession>A0ABV4GQ70</accession>
<evidence type="ECO:0000313" key="3">
    <source>
        <dbReference type="Proteomes" id="UP001565474"/>
    </source>
</evidence>
<reference evidence="2 3" key="1">
    <citation type="submission" date="2024-07" db="EMBL/GenBank/DDBJ databases">
        <title>Genomic Encyclopedia of Type Strains, Phase V (KMG-V): Genome sequencing to study the core and pangenomes of soil and plant-associated prokaryotes.</title>
        <authorList>
            <person name="Whitman W."/>
        </authorList>
    </citation>
    <scope>NUCLEOTIDE SEQUENCE [LARGE SCALE GENOMIC DNA]</scope>
    <source>
        <strain evidence="2 3">USDA 222</strain>
    </source>
</reference>
<dbReference type="Proteomes" id="UP001565474">
    <property type="component" value="Unassembled WGS sequence"/>
</dbReference>
<dbReference type="Pfam" id="PF18818">
    <property type="entry name" value="MPTase-PolyVal"/>
    <property type="match status" value="1"/>
</dbReference>
<name>A0ABV4GQ70_9BRAD</name>
<feature type="domain" description="Polyvalent protein metallopeptidase" evidence="1">
    <location>
        <begin position="1"/>
        <end position="33"/>
    </location>
</feature>
<dbReference type="InterPro" id="IPR041459">
    <property type="entry name" value="MPTase-PolyVal"/>
</dbReference>
<organism evidence="2 3">
    <name type="scientific">Bradyrhizobium yuanmingense</name>
    <dbReference type="NCBI Taxonomy" id="108015"/>
    <lineage>
        <taxon>Bacteria</taxon>
        <taxon>Pseudomonadati</taxon>
        <taxon>Pseudomonadota</taxon>
        <taxon>Alphaproteobacteria</taxon>
        <taxon>Hyphomicrobiales</taxon>
        <taxon>Nitrobacteraceae</taxon>
        <taxon>Bradyrhizobium</taxon>
    </lineage>
</organism>
<dbReference type="RefSeq" id="WP_370058178.1">
    <property type="nucleotide sequence ID" value="NZ_JADYWB010000020.1"/>
</dbReference>
<keyword evidence="3" id="KW-1185">Reference proteome</keyword>
<evidence type="ECO:0000313" key="2">
    <source>
        <dbReference type="EMBL" id="MEY9473018.1"/>
    </source>
</evidence>
<proteinExistence type="predicted"/>
<comment type="caution">
    <text evidence="2">The sequence shown here is derived from an EMBL/GenBank/DDBJ whole genome shotgun (WGS) entry which is preliminary data.</text>
</comment>
<protein>
    <submittedName>
        <fullName evidence="2">Antirestriction protein ArdC</fullName>
    </submittedName>
</protein>
<sequence>MEELVAKLGAAFLSADLGLTPEVREDHASYIGS</sequence>
<evidence type="ECO:0000259" key="1">
    <source>
        <dbReference type="Pfam" id="PF18818"/>
    </source>
</evidence>